<dbReference type="InterPro" id="IPR045088">
    <property type="entry name" value="ALAT1/2-like"/>
</dbReference>
<dbReference type="FunFam" id="3.90.1150.10:FF:000151">
    <property type="entry name" value="Alanine aminotransferase 2"/>
    <property type="match status" value="1"/>
</dbReference>
<keyword evidence="4" id="KW-0808">Transferase</keyword>
<dbReference type="UniPathway" id="UPA00528">
    <property type="reaction ID" value="UER00586"/>
</dbReference>
<keyword evidence="3" id="KW-0032">Aminotransferase</keyword>
<protein>
    <recommendedName>
        <fullName evidence="7">Aminotransferase class I/classII large domain-containing protein</fullName>
    </recommendedName>
</protein>
<dbReference type="Pfam" id="PF00155">
    <property type="entry name" value="Aminotran_1_2"/>
    <property type="match status" value="1"/>
</dbReference>
<dbReference type="STRING" id="559515.M4B6N4"/>
<accession>M4B6N4</accession>
<dbReference type="eggNOG" id="KOG0258">
    <property type="taxonomic scope" value="Eukaryota"/>
</dbReference>
<evidence type="ECO:0000256" key="5">
    <source>
        <dbReference type="ARBA" id="ARBA00022898"/>
    </source>
</evidence>
<keyword evidence="5" id="KW-0663">Pyridoxal phosphate</keyword>
<dbReference type="Gene3D" id="3.90.1150.10">
    <property type="entry name" value="Aspartate Aminotransferase, domain 1"/>
    <property type="match status" value="1"/>
</dbReference>
<evidence type="ECO:0000259" key="7">
    <source>
        <dbReference type="Pfam" id="PF00155"/>
    </source>
</evidence>
<dbReference type="InterPro" id="IPR015424">
    <property type="entry name" value="PyrdxlP-dep_Trfase"/>
</dbReference>
<evidence type="ECO:0000256" key="4">
    <source>
        <dbReference type="ARBA" id="ARBA00022679"/>
    </source>
</evidence>
<keyword evidence="9" id="KW-1185">Reference proteome</keyword>
<dbReference type="EnsemblProtists" id="HpaT801935">
    <property type="protein sequence ID" value="HpaP801935"/>
    <property type="gene ID" value="HpaG801935"/>
</dbReference>
<organism evidence="8 9">
    <name type="scientific">Hyaloperonospora arabidopsidis (strain Emoy2)</name>
    <name type="common">Downy mildew agent</name>
    <name type="synonym">Peronospora arabidopsidis</name>
    <dbReference type="NCBI Taxonomy" id="559515"/>
    <lineage>
        <taxon>Eukaryota</taxon>
        <taxon>Sar</taxon>
        <taxon>Stramenopiles</taxon>
        <taxon>Oomycota</taxon>
        <taxon>Peronosporomycetes</taxon>
        <taxon>Peronosporales</taxon>
        <taxon>Peronosporaceae</taxon>
        <taxon>Hyaloperonospora</taxon>
    </lineage>
</organism>
<dbReference type="SUPFAM" id="SSF53383">
    <property type="entry name" value="PLP-dependent transferases"/>
    <property type="match status" value="1"/>
</dbReference>
<dbReference type="HOGENOM" id="CLU_014254_3_0_1"/>
<evidence type="ECO:0000256" key="1">
    <source>
        <dbReference type="ARBA" id="ARBA00001933"/>
    </source>
</evidence>
<dbReference type="PANTHER" id="PTHR11751:SF29">
    <property type="entry name" value="ALANINE TRANSAMINASE"/>
    <property type="match status" value="1"/>
</dbReference>
<name>M4B6N4_HYAAE</name>
<dbReference type="GO" id="GO:0042853">
    <property type="term" value="P:L-alanine catabolic process"/>
    <property type="evidence" value="ECO:0007669"/>
    <property type="project" value="UniProtKB-UniPathway"/>
</dbReference>
<dbReference type="CDD" id="cd00609">
    <property type="entry name" value="AAT_like"/>
    <property type="match status" value="1"/>
</dbReference>
<evidence type="ECO:0000256" key="2">
    <source>
        <dbReference type="ARBA" id="ARBA00011738"/>
    </source>
</evidence>
<dbReference type="PANTHER" id="PTHR11751">
    <property type="entry name" value="ALANINE AMINOTRANSFERASE"/>
    <property type="match status" value="1"/>
</dbReference>
<dbReference type="InterPro" id="IPR015421">
    <property type="entry name" value="PyrdxlP-dep_Trfase_major"/>
</dbReference>
<proteinExistence type="inferred from homology"/>
<dbReference type="GO" id="GO:0030170">
    <property type="term" value="F:pyridoxal phosphate binding"/>
    <property type="evidence" value="ECO:0007669"/>
    <property type="project" value="InterPro"/>
</dbReference>
<dbReference type="GO" id="GO:0004021">
    <property type="term" value="F:L-alanine:2-oxoglutarate aminotransferase activity"/>
    <property type="evidence" value="ECO:0007669"/>
    <property type="project" value="TreeGrafter"/>
</dbReference>
<feature type="domain" description="Aminotransferase class I/classII large" evidence="7">
    <location>
        <begin position="132"/>
        <end position="508"/>
    </location>
</feature>
<dbReference type="EMBL" id="JH598637">
    <property type="status" value="NOT_ANNOTATED_CDS"/>
    <property type="molecule type" value="Genomic_DNA"/>
</dbReference>
<comment type="subunit">
    <text evidence="2">Homodimer.</text>
</comment>
<reference evidence="9" key="1">
    <citation type="journal article" date="2010" name="Science">
        <title>Signatures of adaptation to obligate biotrophy in the Hyaloperonospora arabidopsidis genome.</title>
        <authorList>
            <person name="Baxter L."/>
            <person name="Tripathy S."/>
            <person name="Ishaque N."/>
            <person name="Boot N."/>
            <person name="Cabral A."/>
            <person name="Kemen E."/>
            <person name="Thines M."/>
            <person name="Ah-Fong A."/>
            <person name="Anderson R."/>
            <person name="Badejoko W."/>
            <person name="Bittner-Eddy P."/>
            <person name="Boore J.L."/>
            <person name="Chibucos M.C."/>
            <person name="Coates M."/>
            <person name="Dehal P."/>
            <person name="Delehaunty K."/>
            <person name="Dong S."/>
            <person name="Downton P."/>
            <person name="Dumas B."/>
            <person name="Fabro G."/>
            <person name="Fronick C."/>
            <person name="Fuerstenberg S.I."/>
            <person name="Fulton L."/>
            <person name="Gaulin E."/>
            <person name="Govers F."/>
            <person name="Hughes L."/>
            <person name="Humphray S."/>
            <person name="Jiang R.H."/>
            <person name="Judelson H."/>
            <person name="Kamoun S."/>
            <person name="Kyung K."/>
            <person name="Meijer H."/>
            <person name="Minx P."/>
            <person name="Morris P."/>
            <person name="Nelson J."/>
            <person name="Phuntumart V."/>
            <person name="Qutob D."/>
            <person name="Rehmany A."/>
            <person name="Rougon-Cardoso A."/>
            <person name="Ryden P."/>
            <person name="Torto-Alalibo T."/>
            <person name="Studholme D."/>
            <person name="Wang Y."/>
            <person name="Win J."/>
            <person name="Wood J."/>
            <person name="Clifton S.W."/>
            <person name="Rogers J."/>
            <person name="Van den Ackerveken G."/>
            <person name="Jones J.D."/>
            <person name="McDowell J.M."/>
            <person name="Beynon J."/>
            <person name="Tyler B.M."/>
        </authorList>
    </citation>
    <scope>NUCLEOTIDE SEQUENCE [LARGE SCALE GENOMIC DNA]</scope>
    <source>
        <strain evidence="9">Emoy2</strain>
    </source>
</reference>
<dbReference type="Gene3D" id="1.10.287.1970">
    <property type="match status" value="1"/>
</dbReference>
<dbReference type="FunFam" id="1.10.287.1970:FF:000001">
    <property type="entry name" value="Alanine aminotransferase 2"/>
    <property type="match status" value="1"/>
</dbReference>
<evidence type="ECO:0000256" key="3">
    <source>
        <dbReference type="ARBA" id="ARBA00022576"/>
    </source>
</evidence>
<dbReference type="Proteomes" id="UP000011713">
    <property type="component" value="Unassembled WGS sequence"/>
</dbReference>
<dbReference type="InterPro" id="IPR015422">
    <property type="entry name" value="PyrdxlP-dep_Trfase_small"/>
</dbReference>
<comment type="cofactor">
    <cofactor evidence="1">
        <name>pyridoxal 5'-phosphate</name>
        <dbReference type="ChEBI" id="CHEBI:597326"/>
    </cofactor>
</comment>
<dbReference type="AlphaFoldDB" id="M4B6N4"/>
<sequence>MCDCFVGTIAPQAPSSSIHSRPMLARQALKQLRSSSSVPTTRSFAVLTVDTINPNIVKAEYAVRGALVLRSNEYVSQLARGDTSLPFDKVIPCNIGNPQVLKQEPIEFHRQVLALVNVPGLVNKPEAQKLFQPDAIARAKFYIDNIAGGTGAYGHSKGSAVVREEIARFLQRRDGHSADPEDIYLTDGASPAVQNSLLALIRNENDAILAPIPQYPLYSAAIAINGGTLVGYYLDESNTWGLDVKELARAVKEARDAGKIVRAMAVINPGNPTGQCLALENIEAIIKFCKQENILIMADEVYQENVYAEGKKFLSFKKVLRDMGSAYDDVELISFHSTSKGFTGECGRRGGYMELVNIDAGVKEQFYKLMSVNLCSNIEGQLMVGMMTNPPQPGDASYDRYVEQRDGILGSLKRRAVKIVKAFNELEGVTCNETEGAMYTFPNVTLPVKAVEAAKDAGMAPDAFYCMQMLDSTGIVVVPGSGFGQKEGTWHFRSTILPPEEAVDEVIEKTSKFHAKFMDKYR</sequence>
<dbReference type="FunFam" id="3.40.640.10:FF:000012">
    <property type="entry name" value="alanine aminotransferase 2"/>
    <property type="match status" value="1"/>
</dbReference>
<evidence type="ECO:0000256" key="6">
    <source>
        <dbReference type="ARBA" id="ARBA00025785"/>
    </source>
</evidence>
<reference evidence="8" key="2">
    <citation type="submission" date="2015-06" db="UniProtKB">
        <authorList>
            <consortium name="EnsemblProtists"/>
        </authorList>
    </citation>
    <scope>IDENTIFICATION</scope>
    <source>
        <strain evidence="8">Emoy2</strain>
    </source>
</reference>
<dbReference type="VEuPathDB" id="FungiDB:HpaG801935"/>
<dbReference type="Gene3D" id="3.40.640.10">
    <property type="entry name" value="Type I PLP-dependent aspartate aminotransferase-like (Major domain)"/>
    <property type="match status" value="1"/>
</dbReference>
<dbReference type="InParanoid" id="M4B6N4"/>
<comment type="similarity">
    <text evidence="6">Belongs to the class-I pyridoxal-phosphate-dependent aminotransferase family. Alanine aminotransferase subfamily.</text>
</comment>
<dbReference type="InterPro" id="IPR004839">
    <property type="entry name" value="Aminotransferase_I/II_large"/>
</dbReference>
<evidence type="ECO:0000313" key="8">
    <source>
        <dbReference type="EnsemblProtists" id="HpaP801935"/>
    </source>
</evidence>
<evidence type="ECO:0000313" key="9">
    <source>
        <dbReference type="Proteomes" id="UP000011713"/>
    </source>
</evidence>
<dbReference type="OMA" id="FGFECPP"/>